<accession>A0A3G9II00</accession>
<evidence type="ECO:0000313" key="2">
    <source>
        <dbReference type="EMBL" id="BBH18597.1"/>
    </source>
</evidence>
<feature type="transmembrane region" description="Helical" evidence="1">
    <location>
        <begin position="12"/>
        <end position="33"/>
    </location>
</feature>
<name>A0A3G9II00_9ACTN</name>
<dbReference type="InterPro" id="IPR013783">
    <property type="entry name" value="Ig-like_fold"/>
</dbReference>
<keyword evidence="1" id="KW-0812">Transmembrane</keyword>
<organism evidence="2 3">
    <name type="scientific">Nocardioides baekrokdamisoli</name>
    <dbReference type="NCBI Taxonomy" id="1804624"/>
    <lineage>
        <taxon>Bacteria</taxon>
        <taxon>Bacillati</taxon>
        <taxon>Actinomycetota</taxon>
        <taxon>Actinomycetes</taxon>
        <taxon>Propionibacteriales</taxon>
        <taxon>Nocardioidaceae</taxon>
        <taxon>Nocardioides</taxon>
    </lineage>
</organism>
<reference evidence="2 3" key="1">
    <citation type="submission" date="2018-11" db="EMBL/GenBank/DDBJ databases">
        <title>Complete genome sequence of Nocardioides baekrokdamisoli strain KCTC 39748.</title>
        <authorList>
            <person name="Kang S.W."/>
            <person name="Lee K.C."/>
            <person name="Kim K.K."/>
            <person name="Kim J.S."/>
            <person name="Kim D.S."/>
            <person name="Ko S.H."/>
            <person name="Yang S.H."/>
            <person name="Shin Y.K."/>
            <person name="Lee J.S."/>
        </authorList>
    </citation>
    <scope>NUCLEOTIDE SEQUENCE [LARGE SCALE GENOMIC DNA]</scope>
    <source>
        <strain evidence="2 3">KCTC 39748</strain>
    </source>
</reference>
<keyword evidence="1" id="KW-0472">Membrane</keyword>
<dbReference type="Gene3D" id="2.60.40.10">
    <property type="entry name" value="Immunoglobulins"/>
    <property type="match status" value="1"/>
</dbReference>
<proteinExistence type="predicted"/>
<dbReference type="EMBL" id="AP019307">
    <property type="protein sequence ID" value="BBH18597.1"/>
    <property type="molecule type" value="Genomic_DNA"/>
</dbReference>
<dbReference type="KEGG" id="nbe:Back2_28840"/>
<evidence type="ECO:0000313" key="3">
    <source>
        <dbReference type="Proteomes" id="UP000271573"/>
    </source>
</evidence>
<evidence type="ECO:0000256" key="1">
    <source>
        <dbReference type="SAM" id="Phobius"/>
    </source>
</evidence>
<dbReference type="AlphaFoldDB" id="A0A3G9II00"/>
<dbReference type="Proteomes" id="UP000271573">
    <property type="component" value="Chromosome"/>
</dbReference>
<dbReference type="OrthoDB" id="3801057at2"/>
<feature type="transmembrane region" description="Helical" evidence="1">
    <location>
        <begin position="189"/>
        <end position="209"/>
    </location>
</feature>
<gene>
    <name evidence="2" type="ORF">Back2_28840</name>
</gene>
<protein>
    <submittedName>
        <fullName evidence="2">Uncharacterized protein</fullName>
    </submittedName>
</protein>
<dbReference type="GO" id="GO:0005975">
    <property type="term" value="P:carbohydrate metabolic process"/>
    <property type="evidence" value="ECO:0007669"/>
    <property type="project" value="UniProtKB-ARBA"/>
</dbReference>
<sequence length="231" mass="23597">MPVLSGGPILRRIARLITSISLMLAAIAAVLIASGSGVARSWSPVAYQGAPGTSTTVSNAPSFPYGSCVPVRITVTSDAGVPEGTVEFAVDGVVYDRRVVPRSGRVTEMIGCCGSRFSKPLPAGTHHFTATFIPKGNWAPSHGTGQVVIVPVKGGKAPVCGGTSTHGLPSGVDAGLDSTGTTSGSNDQLLRAGVSGSAVVAASLVVALYRRRGQINLRRRPTSRTHPEAGQ</sequence>
<keyword evidence="3" id="KW-1185">Reference proteome</keyword>
<keyword evidence="1" id="KW-1133">Transmembrane helix</keyword>